<sequence length="166" mass="19035">MVNVTPCEIGNYGKFRQFFLKCVEVGNIDAVYYECLHRSTSLGVEVGIKFLEPNVPTHGLSTLVVGIFYVCIGEDMKASHVFQQFAVNHVDLRSDAIFEMGDELESRLSSFHARYLNSHDATFKFPDNDVIKTPRCLYGHDYMVDFEGICKNCRLFWICFNISHML</sequence>
<protein>
    <submittedName>
        <fullName evidence="1">Uncharacterized protein</fullName>
    </submittedName>
</protein>
<dbReference type="Proteomes" id="UP000712600">
    <property type="component" value="Unassembled WGS sequence"/>
</dbReference>
<dbReference type="EMBL" id="QGKX02000004">
    <property type="protein sequence ID" value="KAF3601988.1"/>
    <property type="molecule type" value="Genomic_DNA"/>
</dbReference>
<accession>A0A8S9SKS8</accession>
<comment type="caution">
    <text evidence="1">The sequence shown here is derived from an EMBL/GenBank/DDBJ whole genome shotgun (WGS) entry which is preliminary data.</text>
</comment>
<reference evidence="1" key="1">
    <citation type="submission" date="2019-12" db="EMBL/GenBank/DDBJ databases">
        <title>Genome sequencing and annotation of Brassica cretica.</title>
        <authorList>
            <person name="Studholme D.J."/>
            <person name="Sarris P."/>
        </authorList>
    </citation>
    <scope>NUCLEOTIDE SEQUENCE</scope>
    <source>
        <strain evidence="1">PFS-109/04</strain>
        <tissue evidence="1">Leaf</tissue>
    </source>
</reference>
<organism evidence="1 2">
    <name type="scientific">Brassica cretica</name>
    <name type="common">Mustard</name>
    <dbReference type="NCBI Taxonomy" id="69181"/>
    <lineage>
        <taxon>Eukaryota</taxon>
        <taxon>Viridiplantae</taxon>
        <taxon>Streptophyta</taxon>
        <taxon>Embryophyta</taxon>
        <taxon>Tracheophyta</taxon>
        <taxon>Spermatophyta</taxon>
        <taxon>Magnoliopsida</taxon>
        <taxon>eudicotyledons</taxon>
        <taxon>Gunneridae</taxon>
        <taxon>Pentapetalae</taxon>
        <taxon>rosids</taxon>
        <taxon>malvids</taxon>
        <taxon>Brassicales</taxon>
        <taxon>Brassicaceae</taxon>
        <taxon>Brassiceae</taxon>
        <taxon>Brassica</taxon>
    </lineage>
</organism>
<name>A0A8S9SKS8_BRACR</name>
<gene>
    <name evidence="1" type="ORF">F2Q69_00036285</name>
</gene>
<evidence type="ECO:0000313" key="1">
    <source>
        <dbReference type="EMBL" id="KAF3601988.1"/>
    </source>
</evidence>
<dbReference type="AlphaFoldDB" id="A0A8S9SKS8"/>
<proteinExistence type="predicted"/>
<evidence type="ECO:0000313" key="2">
    <source>
        <dbReference type="Proteomes" id="UP000712600"/>
    </source>
</evidence>